<keyword evidence="2" id="KW-1185">Reference proteome</keyword>
<name>A0ACC3Z335_COLTU</name>
<dbReference type="EMBL" id="VUJX02000003">
    <property type="protein sequence ID" value="KAL0938484.1"/>
    <property type="molecule type" value="Genomic_DNA"/>
</dbReference>
<reference evidence="1 2" key="1">
    <citation type="journal article" date="2020" name="Phytopathology">
        <title>Genome Sequence Resources of Colletotrichum truncatum, C. plurivorum, C. musicola, and C. sojae: Four Species Pathogenic to Soybean (Glycine max).</title>
        <authorList>
            <person name="Rogerio F."/>
            <person name="Boufleur T.R."/>
            <person name="Ciampi-Guillardi M."/>
            <person name="Sukno S.A."/>
            <person name="Thon M.R."/>
            <person name="Massola Junior N.S."/>
            <person name="Baroncelli R."/>
        </authorList>
    </citation>
    <scope>NUCLEOTIDE SEQUENCE [LARGE SCALE GENOMIC DNA]</scope>
    <source>
        <strain evidence="1 2">CMES1059</strain>
    </source>
</reference>
<evidence type="ECO:0000313" key="2">
    <source>
        <dbReference type="Proteomes" id="UP000805649"/>
    </source>
</evidence>
<sequence>MAASLVSTLSGALLLFGSLPGASAELKIGSRDEIVKSSGQIAKDLFTVYQGDKPGAVPGLLPGPPTDGKGDFYWIHGASFFSTYLDYQHWTGDDSYQASIIKALTHQVGPRNDYLPPNITATVGNDDQCFWGSAALLAAEYQLPKGDGIPAWIDVAKNVWETQASPDRHDDTCDGGLRWQIPPSNNGYNWKQTTSNGCFLSMGARLARFTGNATYAEYAEKTWDWLNTVGFIDNKTSAVYDGAHTETNCTDISKIQFSVNAAILTEGAAFMYNFTNGSDVWRQRTEKLADSLLKTFFPKGIAYEVACESEQGRCTIDHLFMKGYLHRWLSVATQVAPFLSEKVLPVLKSSAEAAAKHCQGDAGATTCSFYWSEAQFVDPKKADDSTGVAERSSALSAISGLLIKDAKAPVTEKTGGSSSSGNSASSGSATGSAAGASGSASPATAPSAAGNFGVNMKMSLLVSALAAFAWAL</sequence>
<keyword evidence="1" id="KW-0378">Hydrolase</keyword>
<comment type="caution">
    <text evidence="1">The sequence shown here is derived from an EMBL/GenBank/DDBJ whole genome shotgun (WGS) entry which is preliminary data.</text>
</comment>
<accession>A0ACC3Z335</accession>
<gene>
    <name evidence="1" type="ORF">CTRU02_205094</name>
</gene>
<protein>
    <submittedName>
        <fullName evidence="1">Glycosyl hydrolase family 76</fullName>
    </submittedName>
</protein>
<dbReference type="Proteomes" id="UP000805649">
    <property type="component" value="Unassembled WGS sequence"/>
</dbReference>
<organism evidence="1 2">
    <name type="scientific">Colletotrichum truncatum</name>
    <name type="common">Anthracnose fungus</name>
    <name type="synonym">Colletotrichum capsici</name>
    <dbReference type="NCBI Taxonomy" id="5467"/>
    <lineage>
        <taxon>Eukaryota</taxon>
        <taxon>Fungi</taxon>
        <taxon>Dikarya</taxon>
        <taxon>Ascomycota</taxon>
        <taxon>Pezizomycotina</taxon>
        <taxon>Sordariomycetes</taxon>
        <taxon>Hypocreomycetidae</taxon>
        <taxon>Glomerellales</taxon>
        <taxon>Glomerellaceae</taxon>
        <taxon>Colletotrichum</taxon>
        <taxon>Colletotrichum truncatum species complex</taxon>
    </lineage>
</organism>
<proteinExistence type="predicted"/>
<evidence type="ECO:0000313" key="1">
    <source>
        <dbReference type="EMBL" id="KAL0938484.1"/>
    </source>
</evidence>